<proteinExistence type="predicted"/>
<feature type="chain" id="PRO_5032948821" evidence="1">
    <location>
        <begin position="25"/>
        <end position="432"/>
    </location>
</feature>
<comment type="caution">
    <text evidence="2">The sequence shown here is derived from an EMBL/GenBank/DDBJ whole genome shotgun (WGS) entry which is preliminary data.</text>
</comment>
<dbReference type="InterPro" id="IPR006059">
    <property type="entry name" value="SBP"/>
</dbReference>
<gene>
    <name evidence="2" type="ORF">BJ994_001768</name>
</gene>
<evidence type="ECO:0000256" key="1">
    <source>
        <dbReference type="SAM" id="SignalP"/>
    </source>
</evidence>
<dbReference type="Gene3D" id="3.40.190.10">
    <property type="entry name" value="Periplasmic binding protein-like II"/>
    <property type="match status" value="1"/>
</dbReference>
<organism evidence="2 3">
    <name type="scientific">Arthrobacter pigmenti</name>
    <dbReference type="NCBI Taxonomy" id="271432"/>
    <lineage>
        <taxon>Bacteria</taxon>
        <taxon>Bacillati</taxon>
        <taxon>Actinomycetota</taxon>
        <taxon>Actinomycetes</taxon>
        <taxon>Micrococcales</taxon>
        <taxon>Micrococcaceae</taxon>
        <taxon>Arthrobacter</taxon>
    </lineage>
</organism>
<dbReference type="SUPFAM" id="SSF53850">
    <property type="entry name" value="Periplasmic binding protein-like II"/>
    <property type="match status" value="1"/>
</dbReference>
<dbReference type="RefSeq" id="WP_167993441.1">
    <property type="nucleotide sequence ID" value="NZ_JAATJL010000001.1"/>
</dbReference>
<dbReference type="InterPro" id="IPR050490">
    <property type="entry name" value="Bact_solute-bd_prot1"/>
</dbReference>
<dbReference type="PANTHER" id="PTHR43649">
    <property type="entry name" value="ARABINOSE-BINDING PROTEIN-RELATED"/>
    <property type="match status" value="1"/>
</dbReference>
<dbReference type="Pfam" id="PF01547">
    <property type="entry name" value="SBP_bac_1"/>
    <property type="match status" value="1"/>
</dbReference>
<dbReference type="PROSITE" id="PS51257">
    <property type="entry name" value="PROKAR_LIPOPROTEIN"/>
    <property type="match status" value="1"/>
</dbReference>
<evidence type="ECO:0000313" key="2">
    <source>
        <dbReference type="EMBL" id="NJC22692.1"/>
    </source>
</evidence>
<name>A0A846RQ34_9MICC</name>
<dbReference type="AlphaFoldDB" id="A0A846RQ34"/>
<keyword evidence="1" id="KW-0732">Signal</keyword>
<keyword evidence="3" id="KW-1185">Reference proteome</keyword>
<reference evidence="2 3" key="1">
    <citation type="submission" date="2020-03" db="EMBL/GenBank/DDBJ databases">
        <title>Sequencing the genomes of 1000 actinobacteria strains.</title>
        <authorList>
            <person name="Klenk H.-P."/>
        </authorList>
    </citation>
    <scope>NUCLEOTIDE SEQUENCE [LARGE SCALE GENOMIC DNA]</scope>
    <source>
        <strain evidence="2 3">DSM 16403</strain>
    </source>
</reference>
<evidence type="ECO:0000313" key="3">
    <source>
        <dbReference type="Proteomes" id="UP000547458"/>
    </source>
</evidence>
<dbReference type="EMBL" id="JAATJL010000001">
    <property type="protein sequence ID" value="NJC22692.1"/>
    <property type="molecule type" value="Genomic_DNA"/>
</dbReference>
<dbReference type="Proteomes" id="UP000547458">
    <property type="component" value="Unassembled WGS sequence"/>
</dbReference>
<accession>A0A846RQ34</accession>
<protein>
    <submittedName>
        <fullName evidence="2">ABC-type glycerol-3-phosphate transport system substrate-binding protein</fullName>
    </submittedName>
</protein>
<dbReference type="PANTHER" id="PTHR43649:SF30">
    <property type="entry name" value="ABC TRANSPORTER SUBSTRATE-BINDING PROTEIN"/>
    <property type="match status" value="1"/>
</dbReference>
<sequence>MRKTVPSTLGAVAVVGLLSGCAFGGGSTEGGGDAPADGPVALTFQSLAFQGPTVEATEEIVASWNEANPDIQVELRQGSWDNVQAQLVTQFEGGTAPDIIHFESAGMAGFAEQGYLADLEPYIGEDLRSSVSEDLWSTVTSEEAGTYAVPTLLQSYVVFANNDAFEAAGVPLPDGETLPWDDFQQVASDLTGDGTFGVGWGLRQPTATIMNMAPMFGGEFFQVDGENVTIEVGEEELAAPQRIHQMAFEDGSIDPVSLTQSGSDVLPGFYGGTYAMYVGGNFIAQQLIESAPEGFNWSILPPLEGTVSAEQVANPQTMSVAAESESPEAAAQFIEYFMAQENLAQLAQGDWLIPATSTARELVAEQTDGENGWAATLATGELLTSAPFQQVTSYNQWKDQYATPIFQQYFADSISYEELQTQLSEGWESAGG</sequence>
<feature type="signal peptide" evidence="1">
    <location>
        <begin position="1"/>
        <end position="24"/>
    </location>
</feature>